<evidence type="ECO:0000313" key="1">
    <source>
        <dbReference type="EMBL" id="KAL3123976.1"/>
    </source>
</evidence>
<dbReference type="AlphaFoldDB" id="A0ABD2M8Z1"/>
<name>A0ABD2M8Z1_9BILA</name>
<dbReference type="PANTHER" id="PTHR12334:SF6">
    <property type="entry name" value="BAG FAMILY MOLECULAR CHAPERONE REGULATOR 2"/>
    <property type="match status" value="1"/>
</dbReference>
<proteinExistence type="predicted"/>
<organism evidence="1 2">
    <name type="scientific">Heterodera trifolii</name>
    <dbReference type="NCBI Taxonomy" id="157864"/>
    <lineage>
        <taxon>Eukaryota</taxon>
        <taxon>Metazoa</taxon>
        <taxon>Ecdysozoa</taxon>
        <taxon>Nematoda</taxon>
        <taxon>Chromadorea</taxon>
        <taxon>Rhabditida</taxon>
        <taxon>Tylenchina</taxon>
        <taxon>Tylenchomorpha</taxon>
        <taxon>Tylenchoidea</taxon>
        <taxon>Heteroderidae</taxon>
        <taxon>Heteroderinae</taxon>
        <taxon>Heterodera</taxon>
    </lineage>
</organism>
<evidence type="ECO:0000313" key="2">
    <source>
        <dbReference type="Proteomes" id="UP001620626"/>
    </source>
</evidence>
<dbReference type="Proteomes" id="UP001620626">
    <property type="component" value="Unassembled WGS sequence"/>
</dbReference>
<comment type="caution">
    <text evidence="1">The sequence shown here is derived from an EMBL/GenBank/DDBJ whole genome shotgun (WGS) entry which is preliminary data.</text>
</comment>
<dbReference type="PANTHER" id="PTHR12334">
    <property type="entry name" value="BAG FAMILY MOLECULAR CHAPERONE REGULATOR 2"/>
    <property type="match status" value="1"/>
</dbReference>
<dbReference type="EMBL" id="JBICBT010000081">
    <property type="protein sequence ID" value="KAL3123976.1"/>
    <property type="molecule type" value="Genomic_DNA"/>
</dbReference>
<reference evidence="1 2" key="1">
    <citation type="submission" date="2024-10" db="EMBL/GenBank/DDBJ databases">
        <authorList>
            <person name="Kim D."/>
        </authorList>
    </citation>
    <scope>NUCLEOTIDE SEQUENCE [LARGE SCALE GENOMIC DNA]</scope>
    <source>
        <strain evidence="1">BH-2024</strain>
    </source>
</reference>
<accession>A0ABD2M8Z1</accession>
<protein>
    <submittedName>
        <fullName evidence="1">Uncharacterized protein</fullName>
    </submittedName>
</protein>
<keyword evidence="2" id="KW-1185">Reference proteome</keyword>
<sequence length="153" mass="16890">MPANPPTMEEILQQIVQLLANQTNAAAAPQAVQNTVPSLPDVSIFEPSDDKGRINECLSRFKFALDCAAPNAQDDIKVKCLMNKLSEAAFSEYHKNSNAAERKQKINGFLNACLSEETDGPIDSKFQSAVLGCTLNDQKKIRNKLQEIIQKKQ</sequence>
<gene>
    <name evidence="1" type="ORF">niasHT_003683</name>
</gene>
<dbReference type="InterPro" id="IPR037689">
    <property type="entry name" value="BAG2"/>
</dbReference>
<dbReference type="Gene3D" id="1.20.58.890">
    <property type="match status" value="1"/>
</dbReference>